<dbReference type="EMBL" id="OUUY01000006">
    <property type="protein sequence ID" value="SPP99649.1"/>
    <property type="molecule type" value="Genomic_DNA"/>
</dbReference>
<name>A0A2U3QE95_9BACT</name>
<reference evidence="2" key="1">
    <citation type="submission" date="2018-03" db="EMBL/GenBank/DDBJ databases">
        <authorList>
            <person name="Zecchin S."/>
        </authorList>
    </citation>
    <scope>NUCLEOTIDE SEQUENCE [LARGE SCALE GENOMIC DNA]</scope>
</reference>
<proteinExistence type="predicted"/>
<accession>A0A2U3QE95</accession>
<keyword evidence="2" id="KW-1185">Reference proteome</keyword>
<dbReference type="Proteomes" id="UP000245125">
    <property type="component" value="Unassembled WGS sequence"/>
</dbReference>
<evidence type="ECO:0000313" key="2">
    <source>
        <dbReference type="Proteomes" id="UP000245125"/>
    </source>
</evidence>
<organism evidence="1 2">
    <name type="scientific">Candidatus Sulfobium mesophilum</name>
    <dbReference type="NCBI Taxonomy" id="2016548"/>
    <lineage>
        <taxon>Bacteria</taxon>
        <taxon>Pseudomonadati</taxon>
        <taxon>Nitrospirota</taxon>
        <taxon>Nitrospiria</taxon>
        <taxon>Nitrospirales</taxon>
        <taxon>Nitrospiraceae</taxon>
        <taxon>Candidatus Sulfobium</taxon>
    </lineage>
</organism>
<evidence type="ECO:0000313" key="1">
    <source>
        <dbReference type="EMBL" id="SPP99649.1"/>
    </source>
</evidence>
<protein>
    <submittedName>
        <fullName evidence="1">Uncharacterized protein</fullName>
    </submittedName>
</protein>
<dbReference type="AlphaFoldDB" id="A0A2U3QE95"/>
<sequence>MSLKGLAEGIILQSIEDLWSEPHRAECIAFFAGSEFNICAEIAGMNLSEQVKVLNLVKTVVDDTVKITTGSTKSCSGGGKKPARTARKAYRHLQAVH</sequence>
<gene>
    <name evidence="1" type="ORF">NBG4_1030005</name>
</gene>